<keyword evidence="2 7" id="KW-0813">Transport</keyword>
<feature type="transmembrane region" description="Helical" evidence="7">
    <location>
        <begin position="17"/>
        <end position="35"/>
    </location>
</feature>
<dbReference type="PANTHER" id="PTHR43386">
    <property type="entry name" value="OLIGOPEPTIDE TRANSPORT SYSTEM PERMEASE PROTEIN APPC"/>
    <property type="match status" value="1"/>
</dbReference>
<feature type="transmembrane region" description="Helical" evidence="7">
    <location>
        <begin position="83"/>
        <end position="109"/>
    </location>
</feature>
<evidence type="ECO:0000259" key="8">
    <source>
        <dbReference type="PROSITE" id="PS50928"/>
    </source>
</evidence>
<feature type="domain" description="ABC transmembrane type-1" evidence="8">
    <location>
        <begin position="81"/>
        <end position="270"/>
    </location>
</feature>
<accession>A0A4V2YBK2</accession>
<dbReference type="InterPro" id="IPR000515">
    <property type="entry name" value="MetI-like"/>
</dbReference>
<proteinExistence type="inferred from homology"/>
<keyword evidence="3" id="KW-1003">Cell membrane</keyword>
<dbReference type="CDD" id="cd06261">
    <property type="entry name" value="TM_PBP2"/>
    <property type="match status" value="1"/>
</dbReference>
<dbReference type="InterPro" id="IPR050366">
    <property type="entry name" value="BP-dependent_transpt_permease"/>
</dbReference>
<dbReference type="Gene3D" id="1.10.3720.10">
    <property type="entry name" value="MetI-like"/>
    <property type="match status" value="1"/>
</dbReference>
<evidence type="ECO:0000256" key="4">
    <source>
        <dbReference type="ARBA" id="ARBA00022692"/>
    </source>
</evidence>
<comment type="similarity">
    <text evidence="7">Belongs to the binding-protein-dependent transport system permease family.</text>
</comment>
<evidence type="ECO:0000313" key="10">
    <source>
        <dbReference type="Proteomes" id="UP000295258"/>
    </source>
</evidence>
<evidence type="ECO:0000256" key="1">
    <source>
        <dbReference type="ARBA" id="ARBA00004651"/>
    </source>
</evidence>
<gene>
    <name evidence="9" type="ORF">E1292_12395</name>
</gene>
<evidence type="ECO:0000256" key="7">
    <source>
        <dbReference type="RuleBase" id="RU363032"/>
    </source>
</evidence>
<keyword evidence="10" id="KW-1185">Reference proteome</keyword>
<evidence type="ECO:0000313" key="9">
    <source>
        <dbReference type="EMBL" id="TDD07946.1"/>
    </source>
</evidence>
<dbReference type="EMBL" id="SMKO01000023">
    <property type="protein sequence ID" value="TDD07946.1"/>
    <property type="molecule type" value="Genomic_DNA"/>
</dbReference>
<feature type="transmembrane region" description="Helical" evidence="7">
    <location>
        <begin position="243"/>
        <end position="266"/>
    </location>
</feature>
<keyword evidence="4 7" id="KW-0812">Transmembrane</keyword>
<keyword evidence="5 7" id="KW-1133">Transmembrane helix</keyword>
<dbReference type="Pfam" id="PF00528">
    <property type="entry name" value="BPD_transp_1"/>
    <property type="match status" value="1"/>
</dbReference>
<comment type="caution">
    <text evidence="9">The sequence shown here is derived from an EMBL/GenBank/DDBJ whole genome shotgun (WGS) entry which is preliminary data.</text>
</comment>
<dbReference type="Pfam" id="PF12911">
    <property type="entry name" value="OppC_N"/>
    <property type="match status" value="1"/>
</dbReference>
<name>A0A4V2YBK2_9ACTN</name>
<dbReference type="InterPro" id="IPR035906">
    <property type="entry name" value="MetI-like_sf"/>
</dbReference>
<dbReference type="SUPFAM" id="SSF161098">
    <property type="entry name" value="MetI-like"/>
    <property type="match status" value="1"/>
</dbReference>
<keyword evidence="6 7" id="KW-0472">Membrane</keyword>
<dbReference type="InterPro" id="IPR025966">
    <property type="entry name" value="OppC_N"/>
</dbReference>
<protein>
    <submittedName>
        <fullName evidence="9">ABC transporter permease</fullName>
    </submittedName>
</protein>
<feature type="transmembrane region" description="Helical" evidence="7">
    <location>
        <begin position="116"/>
        <end position="138"/>
    </location>
</feature>
<evidence type="ECO:0000256" key="6">
    <source>
        <dbReference type="ARBA" id="ARBA00023136"/>
    </source>
</evidence>
<dbReference type="GO" id="GO:0055085">
    <property type="term" value="P:transmembrane transport"/>
    <property type="evidence" value="ECO:0007669"/>
    <property type="project" value="InterPro"/>
</dbReference>
<organism evidence="9 10">
    <name type="scientific">Nonomuraea deserti</name>
    <dbReference type="NCBI Taxonomy" id="1848322"/>
    <lineage>
        <taxon>Bacteria</taxon>
        <taxon>Bacillati</taxon>
        <taxon>Actinomycetota</taxon>
        <taxon>Actinomycetes</taxon>
        <taxon>Streptosporangiales</taxon>
        <taxon>Streptosporangiaceae</taxon>
        <taxon>Nonomuraea</taxon>
    </lineage>
</organism>
<comment type="subcellular location">
    <subcellularLocation>
        <location evidence="1 7">Cell membrane</location>
        <topology evidence="1 7">Multi-pass membrane protein</topology>
    </subcellularLocation>
</comment>
<evidence type="ECO:0000256" key="2">
    <source>
        <dbReference type="ARBA" id="ARBA00022448"/>
    </source>
</evidence>
<dbReference type="PROSITE" id="PS50928">
    <property type="entry name" value="ABC_TM1"/>
    <property type="match status" value="1"/>
</dbReference>
<dbReference type="Proteomes" id="UP000295258">
    <property type="component" value="Unassembled WGS sequence"/>
</dbReference>
<evidence type="ECO:0000256" key="3">
    <source>
        <dbReference type="ARBA" id="ARBA00022475"/>
    </source>
</evidence>
<sequence length="284" mass="30470">MPTAVLRALRRNHAAKVAVGVIVLVVFVGLFAPLISPHDPNLQNLELKLRPPFWMSGSEPGYLLGTDKLGRDVLSRIMYGTRVSLLVGLAATVLSGVVGAVIGVVSGYYRGWREQVFMRLADVQLAFPSILLALAIIAVLGPSLFFMILVLGLTGWVSYARVVRAEVLSLREREFVTAARAIGDTGPQIMVRHLVPNIVAPLATIGTLQVAAMIVAEASLSYLGLGVPPSVPTWGSLLADGQLYLRSAWWIAVFSGAAIMMTTLAINVTGDLLRDVADPKAYTR</sequence>
<dbReference type="PANTHER" id="PTHR43386:SF1">
    <property type="entry name" value="D,D-DIPEPTIDE TRANSPORT SYSTEM PERMEASE PROTEIN DDPC-RELATED"/>
    <property type="match status" value="1"/>
</dbReference>
<dbReference type="GO" id="GO:0005886">
    <property type="term" value="C:plasma membrane"/>
    <property type="evidence" value="ECO:0007669"/>
    <property type="project" value="UniProtKB-SubCell"/>
</dbReference>
<reference evidence="9 10" key="1">
    <citation type="submission" date="2019-03" db="EMBL/GenBank/DDBJ databases">
        <title>Draft genome sequences of novel Actinobacteria.</title>
        <authorList>
            <person name="Sahin N."/>
            <person name="Ay H."/>
            <person name="Saygin H."/>
        </authorList>
    </citation>
    <scope>NUCLEOTIDE SEQUENCE [LARGE SCALE GENOMIC DNA]</scope>
    <source>
        <strain evidence="9 10">KC310</strain>
    </source>
</reference>
<evidence type="ECO:0000256" key="5">
    <source>
        <dbReference type="ARBA" id="ARBA00022989"/>
    </source>
</evidence>
<dbReference type="AlphaFoldDB" id="A0A4V2YBK2"/>
<feature type="transmembrane region" description="Helical" evidence="7">
    <location>
        <begin position="144"/>
        <end position="163"/>
    </location>
</feature>
<dbReference type="RefSeq" id="WP_132595190.1">
    <property type="nucleotide sequence ID" value="NZ_SMKO01000023.1"/>
</dbReference>
<feature type="transmembrane region" description="Helical" evidence="7">
    <location>
        <begin position="198"/>
        <end position="223"/>
    </location>
</feature>